<keyword evidence="2" id="KW-1133">Transmembrane helix</keyword>
<dbReference type="RefSeq" id="WP_093182853.1">
    <property type="nucleotide sequence ID" value="NZ_FMYH01000003.1"/>
</dbReference>
<dbReference type="Proteomes" id="UP000199039">
    <property type="component" value="Unassembled WGS sequence"/>
</dbReference>
<proteinExistence type="predicted"/>
<dbReference type="EMBL" id="FMYH01000003">
    <property type="protein sequence ID" value="SDC59807.1"/>
    <property type="molecule type" value="Genomic_DNA"/>
</dbReference>
<accession>A0A1G6MX78</accession>
<dbReference type="InterPro" id="IPR013784">
    <property type="entry name" value="Carb-bd-like_fold"/>
</dbReference>
<keyword evidence="3" id="KW-0645">Protease</keyword>
<feature type="compositionally biased region" description="Gly residues" evidence="1">
    <location>
        <begin position="297"/>
        <end position="308"/>
    </location>
</feature>
<dbReference type="InterPro" id="IPR008969">
    <property type="entry name" value="CarboxyPept-like_regulatory"/>
</dbReference>
<keyword evidence="2" id="KW-0472">Membrane</keyword>
<evidence type="ECO:0000313" key="3">
    <source>
        <dbReference type="EMBL" id="SDC59807.1"/>
    </source>
</evidence>
<organism evidence="3 4">
    <name type="scientific">Sanguibacter gelidistatuariae</name>
    <dbReference type="NCBI Taxonomy" id="1814289"/>
    <lineage>
        <taxon>Bacteria</taxon>
        <taxon>Bacillati</taxon>
        <taxon>Actinomycetota</taxon>
        <taxon>Actinomycetes</taxon>
        <taxon>Micrococcales</taxon>
        <taxon>Sanguibacteraceae</taxon>
        <taxon>Sanguibacter</taxon>
    </lineage>
</organism>
<feature type="region of interest" description="Disordered" evidence="1">
    <location>
        <begin position="268"/>
        <end position="313"/>
    </location>
</feature>
<evidence type="ECO:0000313" key="4">
    <source>
        <dbReference type="Proteomes" id="UP000199039"/>
    </source>
</evidence>
<evidence type="ECO:0000256" key="1">
    <source>
        <dbReference type="SAM" id="MobiDB-lite"/>
    </source>
</evidence>
<evidence type="ECO:0000256" key="2">
    <source>
        <dbReference type="SAM" id="Phobius"/>
    </source>
</evidence>
<dbReference type="GO" id="GO:0030246">
    <property type="term" value="F:carbohydrate binding"/>
    <property type="evidence" value="ECO:0007669"/>
    <property type="project" value="InterPro"/>
</dbReference>
<feature type="transmembrane region" description="Helical" evidence="2">
    <location>
        <begin position="239"/>
        <end position="260"/>
    </location>
</feature>
<dbReference type="OrthoDB" id="3760580at2"/>
<keyword evidence="4" id="KW-1185">Reference proteome</keyword>
<dbReference type="STRING" id="1814289.SAMN05216410_1989"/>
<name>A0A1G6MX78_9MICO</name>
<dbReference type="SUPFAM" id="SSF49464">
    <property type="entry name" value="Carboxypeptidase regulatory domain-like"/>
    <property type="match status" value="1"/>
</dbReference>
<dbReference type="GO" id="GO:0004180">
    <property type="term" value="F:carboxypeptidase activity"/>
    <property type="evidence" value="ECO:0007669"/>
    <property type="project" value="UniProtKB-KW"/>
</dbReference>
<keyword evidence="3" id="KW-0121">Carboxypeptidase</keyword>
<keyword evidence="3" id="KW-0378">Hydrolase</keyword>
<keyword evidence="2" id="KW-0812">Transmembrane</keyword>
<feature type="compositionally biased region" description="Low complexity" evidence="1">
    <location>
        <begin position="268"/>
        <end position="296"/>
    </location>
</feature>
<gene>
    <name evidence="3" type="ORF">SAMN05216410_1989</name>
</gene>
<protein>
    <submittedName>
        <fullName evidence="3">Carboxypeptidase regulatory-like domain-containing protein</fullName>
    </submittedName>
</protein>
<dbReference type="SUPFAM" id="SSF49452">
    <property type="entry name" value="Starch-binding domain-like"/>
    <property type="match status" value="3"/>
</dbReference>
<dbReference type="Gene3D" id="2.60.40.1120">
    <property type="entry name" value="Carboxypeptidase-like, regulatory domain"/>
    <property type="match status" value="5"/>
</dbReference>
<dbReference type="Pfam" id="PF13620">
    <property type="entry name" value="CarboxypepD_reg"/>
    <property type="match status" value="4"/>
</dbReference>
<sequence>MTEQISTTLRGNGAPSVLVEDDVHASAGNAAIMRVHVRNLSDGPRDLSVTVIGLDDGWAPEPVVLRDIPADMTVSAEAALVPVVGAVPGEYPFVVVVQALPVGGSVGVVAGQVTTLVEAHVTVDAPSQVLLTVEPADSRMRLRRKLDVVLSNTGGEPVEVSLSTRTDKGLRLELSDRDLVVPARTTIRLTARARNLRPQFMGHLNRRAFSVAAAGKQAPARFSGTITSRPLLSSGLMRVMSLLLVMALWAGGLVVGLPWLTNRMTAEQTTAEETTAPGAGSDPGAAGDPADPSDPAGGSGTDGSGTGGTDQVVDPTIRIGGVVTATDPSGVHVQIAPASIIADSQGGGGGAGGLSSSVPVPLSAVLAAGLAGEKSDDAPLTKTSPKGVAIESTTSVATTRSTSTGDDGAWAFAGLSPNLNYLVTISKPGYQTVRHVVSGAEAEAGLDVELVAGDGQLSGRVMGPDGAGAGGVDIVITDGTTTVTTSTNTTGSVGSWSVDGLSTPSTYLVTAQGNGLGAQSRLVTLSAGASATADMALSNGVASLSGIVTGPDSLGFDSGVGGATVTASDGATTRTASTVTSGLVGSYTLVDLPIPGTYEIAVAADGFATQTLQLTLDAVTPTARQDVALRTANGAVQGRITDTAGQALTSAGITLHNDANTYKTMVTGDGSFRLNGIAPGEYVVSAAQFGHLTGYATVRASAGFATIVDLVLTEVEGDGLVSTSRIRGRVGDARTNGQLDCTGQAAGEQCLVTTTLTAQNLDGTQRLVSVTSDPNTEYLIPAAGEVGLLPGLYVLEMSAPGYEESTVRVSVPMDTTVTAGQVALYPSPSLTGTVIARVGSVPTGTCVIVVPAASSFPSATCADVSVGTTSICKIAAPAQCGLTGVNGGYTITNIKSGSYKATVQSGDTEYVFTDGESAISLVAGDVRRFDAVLNRLPRISLTTMISTGASALVPAGSAIVKAMLLKSDGTEEEVKRGTASAQGFAELTRLPEGKYRFDVVSAPADGSLVGKLAGVVLAYNQELSSQLVLTSDAKVFQGRLVALPAANEVVGIEDTMVTVTGITGYNGTVPIRTSVDVKTNSIGEFKTQRTTPGVGYLPVVADTVSVAFAGNDLYQAATFLDVPVAATVTQVELQPVGMAFKGSITLDGAEVSTANQLAGVSFEILSRPPGSGPVLIKAIGAPLTSLTGRLEWSDMTQPPDATGPGNARMARPGLYSIRASAPGYAPVETTFRLKPGGVLEGDDVTTAVFPTGELKLTLSKYGELRVATVTDVCPGQTDVTECAVLDPVITLRGLGAPRIGTAEPGNNFVDFGEVPPGKYTIGVQAAGFEVPFPEGKVTVDPGQTANGTPRKVVLQRLGSIEGTVTAAIGSGDQQLAGVQITAVGPGGTFKAVTDAVGKYTLVGTIPQPGLLAGSWTVTAALTGYEFTPVPVAVANGLPTNLPIKMTLTKVNLQVKVVQSFEDSGGIPGLSVRLDNGGVPLQPVCVTTPTDPRCTDQTPGVYYFDGVNPVQSTVQVLPSSGHTGVTVVLTPVLGQNPWLVTVPLVSTSNTVSGTVLQQNGGAAPVPLGGAAVTLTGPVPTAPVTTLADGRFTFTGLADGTYSVTSTLTGYGAVTRNVAVANGQVAMVDLVMFHETRQVSVVVSSDTDITGALVGLSAETPGLNPSSLAAQPLVRGPGITYLTVFNQVPTGSWTATITGAAGHLWSKTIAVPVLVAPPGDPSAVSVAATISEVKVVLSATAAPATLTDPLVLNVSGTPTGGSAIATLARSVRADQGTDTFFLLVGSYTVTPAPASGWLSAPASMAITAGQREAVGVFGLTRPPIDTVTTVTSAPAILTVGATAKFTMNVTAAGVTGVTGGVTLTLNGQSVGAGTYQLVDGTVTTGDITVTEAMVTRPSTALKAVYAGRPANAGSAELNGSDKTVSLSIAKLATSVTASAAPVVLGTPSVLTAVVAPLSAGTLTFSGAGLTPDCTVPVSTSATVTCSRTFAAAGEYSVTAIFTPTDAIKYGSSLPVTFTVTVTAGS</sequence>
<reference evidence="3 4" key="1">
    <citation type="submission" date="2016-09" db="EMBL/GenBank/DDBJ databases">
        <authorList>
            <person name="Capua I."/>
            <person name="De Benedictis P."/>
            <person name="Joannis T."/>
            <person name="Lombin L.H."/>
            <person name="Cattoli G."/>
        </authorList>
    </citation>
    <scope>NUCLEOTIDE SEQUENCE [LARGE SCALE GENOMIC DNA]</scope>
    <source>
        <strain evidence="3 4">ISLP-3</strain>
    </source>
</reference>